<protein>
    <recommendedName>
        <fullName evidence="4">Addiction module toxin, RelE/StbE family</fullName>
    </recommendedName>
</protein>
<comment type="caution">
    <text evidence="2">The sequence shown here is derived from an EMBL/GenBank/DDBJ whole genome shotgun (WGS) entry which is preliminary data.</text>
</comment>
<dbReference type="InterPro" id="IPR035093">
    <property type="entry name" value="RelE/ParE_toxin_dom_sf"/>
</dbReference>
<evidence type="ECO:0000256" key="1">
    <source>
        <dbReference type="ARBA" id="ARBA00022649"/>
    </source>
</evidence>
<evidence type="ECO:0000313" key="2">
    <source>
        <dbReference type="EMBL" id="KKR70096.1"/>
    </source>
</evidence>
<dbReference type="InterPro" id="IPR007712">
    <property type="entry name" value="RelE/ParE_toxin"/>
</dbReference>
<organism evidence="2 3">
    <name type="scientific">Candidatus Woesebacteria bacterium GW2011_GWA2_40_7b</name>
    <dbReference type="NCBI Taxonomy" id="1618563"/>
    <lineage>
        <taxon>Bacteria</taxon>
        <taxon>Candidatus Woeseibacteriota</taxon>
    </lineage>
</organism>
<dbReference type="AlphaFoldDB" id="A0A0G0T5Y7"/>
<accession>A0A0G0T5Y7</accession>
<dbReference type="Pfam" id="PF05016">
    <property type="entry name" value="ParE_toxin"/>
    <property type="match status" value="1"/>
</dbReference>
<proteinExistence type="predicted"/>
<dbReference type="STRING" id="1618563.UU12_C0029G0002"/>
<dbReference type="Proteomes" id="UP000034562">
    <property type="component" value="Unassembled WGS sequence"/>
</dbReference>
<keyword evidence="1" id="KW-1277">Toxin-antitoxin system</keyword>
<sequence length="82" mass="9915">MRLFLTKQAKREFFKLPAPEQKKAARKINLLEERPLIGKKLGGELGDLRCLRFWPYRIIYHVEQKKKEIWVDHIIHRQGAYK</sequence>
<gene>
    <name evidence="2" type="ORF">UU12_C0029G0002</name>
</gene>
<evidence type="ECO:0000313" key="3">
    <source>
        <dbReference type="Proteomes" id="UP000034562"/>
    </source>
</evidence>
<name>A0A0G0T5Y7_9BACT</name>
<reference evidence="2 3" key="1">
    <citation type="journal article" date="2015" name="Nature">
        <title>rRNA introns, odd ribosomes, and small enigmatic genomes across a large radiation of phyla.</title>
        <authorList>
            <person name="Brown C.T."/>
            <person name="Hug L.A."/>
            <person name="Thomas B.C."/>
            <person name="Sharon I."/>
            <person name="Castelle C.J."/>
            <person name="Singh A."/>
            <person name="Wilkins M.J."/>
            <person name="Williams K.H."/>
            <person name="Banfield J.F."/>
        </authorList>
    </citation>
    <scope>NUCLEOTIDE SEQUENCE [LARGE SCALE GENOMIC DNA]</scope>
</reference>
<dbReference type="EMBL" id="LBZK01000029">
    <property type="protein sequence ID" value="KKR70096.1"/>
    <property type="molecule type" value="Genomic_DNA"/>
</dbReference>
<dbReference type="SUPFAM" id="SSF143011">
    <property type="entry name" value="RelE-like"/>
    <property type="match status" value="1"/>
</dbReference>
<evidence type="ECO:0008006" key="4">
    <source>
        <dbReference type="Google" id="ProtNLM"/>
    </source>
</evidence>
<dbReference type="Gene3D" id="3.30.2310.20">
    <property type="entry name" value="RelE-like"/>
    <property type="match status" value="1"/>
</dbReference>